<sequence>MDTERFPKIIQQIYSLVSELEVMFEGRHFTPDGHMVGSIGEALAAHYYGLQLLTASSKGRDAIKDGKSIEIKATQGSSVAFRSSPEYVLVLKIHKDGSFTEIYNGLGDRVWRNFEGRKPPTNGQFQITINRLIALNTLVEPHERIQRVAF</sequence>
<protein>
    <recommendedName>
        <fullName evidence="1">DUF6998 domain-containing protein</fullName>
    </recommendedName>
</protein>
<proteinExistence type="predicted"/>
<dbReference type="EMBL" id="CP073346">
    <property type="protein sequence ID" value="UTW09010.1"/>
    <property type="molecule type" value="Genomic_DNA"/>
</dbReference>
<name>A0ABY5H9S1_9PSED</name>
<gene>
    <name evidence="2" type="ORF">KDW96_06805</name>
</gene>
<organism evidence="2 3">
    <name type="scientific">Pseudomonas benzenivorans</name>
    <dbReference type="NCBI Taxonomy" id="556533"/>
    <lineage>
        <taxon>Bacteria</taxon>
        <taxon>Pseudomonadati</taxon>
        <taxon>Pseudomonadota</taxon>
        <taxon>Gammaproteobacteria</taxon>
        <taxon>Pseudomonadales</taxon>
        <taxon>Pseudomonadaceae</taxon>
        <taxon>Pseudomonas</taxon>
    </lineage>
</organism>
<evidence type="ECO:0000313" key="2">
    <source>
        <dbReference type="EMBL" id="UTW09010.1"/>
    </source>
</evidence>
<dbReference type="Pfam" id="PF22522">
    <property type="entry name" value="DUF6998"/>
    <property type="match status" value="1"/>
</dbReference>
<feature type="domain" description="DUF6998" evidence="1">
    <location>
        <begin position="11"/>
        <end position="145"/>
    </location>
</feature>
<reference evidence="2" key="1">
    <citation type="submission" date="2021-04" db="EMBL/GenBank/DDBJ databases">
        <title>Oceanospirillales bacteria with DddD are important DMSP degraders in coastal seawater.</title>
        <authorList>
            <person name="Liu J."/>
        </authorList>
    </citation>
    <scope>NUCLEOTIDE SEQUENCE</scope>
    <source>
        <strain evidence="2">D13-4</strain>
    </source>
</reference>
<dbReference type="Proteomes" id="UP001059672">
    <property type="component" value="Chromosome"/>
</dbReference>
<evidence type="ECO:0000313" key="3">
    <source>
        <dbReference type="Proteomes" id="UP001059672"/>
    </source>
</evidence>
<evidence type="ECO:0000259" key="1">
    <source>
        <dbReference type="Pfam" id="PF22522"/>
    </source>
</evidence>
<dbReference type="RefSeq" id="WP_255839683.1">
    <property type="nucleotide sequence ID" value="NZ_CP073346.1"/>
</dbReference>
<dbReference type="InterPro" id="IPR054267">
    <property type="entry name" value="DUF6998"/>
</dbReference>
<keyword evidence="3" id="KW-1185">Reference proteome</keyword>
<accession>A0ABY5H9S1</accession>